<accession>A0A1W5QCD9</accession>
<dbReference type="Proteomes" id="UP000321598">
    <property type="component" value="Unassembled WGS sequence"/>
</dbReference>
<dbReference type="EMBL" id="KY363215">
    <property type="protein sequence ID" value="APY23819.1"/>
    <property type="molecule type" value="Genomic_DNA"/>
</dbReference>
<sequence>MKSYMYSILKSIVLALCIFLFMIVICGIEDWLGITIFSILIMITSCISNIVEAKHKSKHN</sequence>
<dbReference type="EMBL" id="BKAV01000002">
    <property type="protein sequence ID" value="GEP99307.1"/>
    <property type="molecule type" value="Genomic_DNA"/>
</dbReference>
<protein>
    <submittedName>
        <fullName evidence="2">Uncharacterized protein</fullName>
    </submittedName>
</protein>
<feature type="transmembrane region" description="Helical" evidence="1">
    <location>
        <begin position="7"/>
        <end position="25"/>
    </location>
</feature>
<proteinExistence type="predicted"/>
<gene>
    <name evidence="3" type="ORF">SAR03_03450</name>
</gene>
<keyword evidence="4" id="KW-1185">Reference proteome</keyword>
<organism evidence="2">
    <name type="scientific">Staphylococcus arlettae</name>
    <dbReference type="NCBI Taxonomy" id="29378"/>
    <lineage>
        <taxon>Bacteria</taxon>
        <taxon>Bacillati</taxon>
        <taxon>Bacillota</taxon>
        <taxon>Bacilli</taxon>
        <taxon>Bacillales</taxon>
        <taxon>Staphylococcaceae</taxon>
        <taxon>Staphylococcus</taxon>
    </lineage>
</organism>
<dbReference type="AlphaFoldDB" id="A0A1W5QCD9"/>
<evidence type="ECO:0000313" key="3">
    <source>
        <dbReference type="EMBL" id="GEP99307.1"/>
    </source>
</evidence>
<evidence type="ECO:0000313" key="2">
    <source>
        <dbReference type="EMBL" id="APY23819.1"/>
    </source>
</evidence>
<evidence type="ECO:0000313" key="4">
    <source>
        <dbReference type="Proteomes" id="UP000321598"/>
    </source>
</evidence>
<reference evidence="3 4" key="2">
    <citation type="submission" date="2019-07" db="EMBL/GenBank/DDBJ databases">
        <title>Whole genome shotgun sequence of Staphylococcus arlettae NBRC 109765.</title>
        <authorList>
            <person name="Hosoyama A."/>
            <person name="Uohara A."/>
            <person name="Ohji S."/>
            <person name="Ichikawa N."/>
        </authorList>
    </citation>
    <scope>NUCLEOTIDE SEQUENCE [LARGE SCALE GENOMIC DNA]</scope>
    <source>
        <strain evidence="3 4">NBRC 109765</strain>
    </source>
</reference>
<feature type="transmembrane region" description="Helical" evidence="1">
    <location>
        <begin position="31"/>
        <end position="51"/>
    </location>
</feature>
<keyword evidence="1" id="KW-1133">Transmembrane helix</keyword>
<reference evidence="2" key="1">
    <citation type="journal article" date="2017" name="MSphere">
        <title>Novel beta-lactamase blaARL in Staphylococcus arlettae.</title>
        <authorList>
            <person name="Andreis S.N."/>
            <person name="Perreten V."/>
            <person name="Schwendener S."/>
        </authorList>
    </citation>
    <scope>NUCLEOTIDE SEQUENCE</scope>
    <source>
        <strain evidence="2">SAN1670</strain>
    </source>
</reference>
<keyword evidence="1" id="KW-0472">Membrane</keyword>
<evidence type="ECO:0000256" key="1">
    <source>
        <dbReference type="SAM" id="Phobius"/>
    </source>
</evidence>
<name>A0A1W5QCD9_9STAP</name>
<keyword evidence="1" id="KW-0812">Transmembrane</keyword>